<evidence type="ECO:0000256" key="7">
    <source>
        <dbReference type="SAM" id="MobiDB-lite"/>
    </source>
</evidence>
<evidence type="ECO:0000313" key="10">
    <source>
        <dbReference type="EMBL" id="TCK03151.1"/>
    </source>
</evidence>
<evidence type="ECO:0000313" key="11">
    <source>
        <dbReference type="Proteomes" id="UP000294546"/>
    </source>
</evidence>
<evidence type="ECO:0000256" key="6">
    <source>
        <dbReference type="RuleBase" id="RU003847"/>
    </source>
</evidence>
<keyword evidence="10" id="KW-0418">Kinase</keyword>
<dbReference type="Pfam" id="PF19296">
    <property type="entry name" value="RelA_AH_RIS"/>
    <property type="match status" value="1"/>
</dbReference>
<dbReference type="Proteomes" id="UP000294546">
    <property type="component" value="Unassembled WGS sequence"/>
</dbReference>
<name>A0A4R1G8Z4_9GAMM</name>
<reference evidence="10 11" key="1">
    <citation type="submission" date="2019-03" db="EMBL/GenBank/DDBJ databases">
        <title>Genomic Encyclopedia of Archaeal and Bacterial Type Strains, Phase II (KMG-II): from individual species to whole genera.</title>
        <authorList>
            <person name="Goeker M."/>
        </authorList>
    </citation>
    <scope>NUCLEOTIDE SEQUENCE [LARGE SCALE GENOMIC DNA]</scope>
    <source>
        <strain evidence="10 11">DSM 27697</strain>
    </source>
</reference>
<dbReference type="PROSITE" id="PS51671">
    <property type="entry name" value="ACT"/>
    <property type="match status" value="1"/>
</dbReference>
<dbReference type="SUPFAM" id="SSF81301">
    <property type="entry name" value="Nucleotidyltransferase"/>
    <property type="match status" value="1"/>
</dbReference>
<comment type="pathway">
    <text evidence="2">Purine metabolism.</text>
</comment>
<accession>A0A4R1G8Z4</accession>
<dbReference type="Gene3D" id="3.30.460.10">
    <property type="entry name" value="Beta Polymerase, domain 2"/>
    <property type="match status" value="1"/>
</dbReference>
<evidence type="ECO:0000256" key="4">
    <source>
        <dbReference type="ARBA" id="ARBA00032407"/>
    </source>
</evidence>
<dbReference type="InterPro" id="IPR012676">
    <property type="entry name" value="TGS-like"/>
</dbReference>
<dbReference type="CDD" id="cd05399">
    <property type="entry name" value="NT_Rel-Spo_like"/>
    <property type="match status" value="1"/>
</dbReference>
<dbReference type="GO" id="GO:0008893">
    <property type="term" value="F:guanosine-3',5'-bis(diphosphate) 3'-diphosphatase activity"/>
    <property type="evidence" value="ECO:0007669"/>
    <property type="project" value="TreeGrafter"/>
</dbReference>
<evidence type="ECO:0000256" key="5">
    <source>
        <dbReference type="ARBA" id="ARBA00033308"/>
    </source>
</evidence>
<dbReference type="SUPFAM" id="SSF55021">
    <property type="entry name" value="ACT-like"/>
    <property type="match status" value="1"/>
</dbReference>
<dbReference type="RefSeq" id="WP_132297338.1">
    <property type="nucleotide sequence ID" value="NZ_SMFU01000013.1"/>
</dbReference>
<dbReference type="NCBIfam" id="TIGR00691">
    <property type="entry name" value="spoT_relA"/>
    <property type="match status" value="1"/>
</dbReference>
<dbReference type="PANTHER" id="PTHR21262:SF31">
    <property type="entry name" value="GTP PYROPHOSPHOKINASE"/>
    <property type="match status" value="1"/>
</dbReference>
<evidence type="ECO:0000256" key="2">
    <source>
        <dbReference type="ARBA" id="ARBA00025704"/>
    </source>
</evidence>
<evidence type="ECO:0000259" key="9">
    <source>
        <dbReference type="PROSITE" id="PS51880"/>
    </source>
</evidence>
<dbReference type="SUPFAM" id="SSF81271">
    <property type="entry name" value="TGS-like"/>
    <property type="match status" value="1"/>
</dbReference>
<dbReference type="AlphaFoldDB" id="A0A4R1G8Z4"/>
<feature type="region of interest" description="Disordered" evidence="7">
    <location>
        <begin position="581"/>
        <end position="603"/>
    </location>
</feature>
<dbReference type="OrthoDB" id="9805041at2"/>
<keyword evidence="11" id="KW-1185">Reference proteome</keyword>
<sequence length="754" mass="85222">MVKVREDHPVREDGSVDLELWLDRLQELVPLSDLDQIRSACELARKAHEDVPEEEDSWSETTPGSFLTGLEMAQILAELNQDQETLVAAVLYRSVREAKLDIKTVRERFGRVIADLIDGVLQMAAIGSLKNPRSVDNVLGTGVAQVDNLRKMLVAMIDDVRVALIKIAERTCAIRSVKDGSRKKRYLVAREVFDIYAPLAHRLGIGHIKWELEDLSFRYLKPNDYKHIAQLLDEKRLDRQLYINEVVEMLRDRIKDASIEGEVMGRAKHIYSIWRKMQRKNIEFSQVYDVRAVRILVPELRDCYTVLGIVHGLWRNIAHEFDDYIASPKPNGYRSLHTAVFGPEGKVLEIQIRTFSMHEEAELGVCAHHLYKGTDTKARRDGYEEKISWLRQVLEWHDELGGSEELSDMLRGDAVQDRVYVFTPEGHVVDLPSGATPVDFAYRVHTEIGHRCRGARINGRIVPLNRPLKTGDQVEVLTGEERPRRDWLNANLGYVNTSRARAKVAHWFKLQAKDQNAEAGRDIIQRELRRLALDSQQIEMAEVSKALHFKQTEDMYAALGAGDLRLSQIINAAQLQVESDEKDDQQLDLGLPSSSTSEPRQGGKGVSILGVGNLLTTVASCCKPVPGDPIMGYITQGRGVSIHREDCSNLLSLKDQEPDRVIGVDWGEERATTYPVDVSIEAFDRSGLLRDVMMVLANEHINVLAANTATDPKSNLARLSLTIEIARLDMLGRVMDKINQIQNVMDVHRERRGG</sequence>
<dbReference type="PROSITE" id="PS51880">
    <property type="entry name" value="TGS"/>
    <property type="match status" value="1"/>
</dbReference>
<dbReference type="InterPro" id="IPR045600">
    <property type="entry name" value="RelA/SpoT_AH_RIS"/>
</dbReference>
<dbReference type="GO" id="GO:0042594">
    <property type="term" value="P:response to starvation"/>
    <property type="evidence" value="ECO:0007669"/>
    <property type="project" value="TreeGrafter"/>
</dbReference>
<dbReference type="InterPro" id="IPR012675">
    <property type="entry name" value="Beta-grasp_dom_sf"/>
</dbReference>
<dbReference type="GO" id="GO:0008728">
    <property type="term" value="F:GTP diphosphokinase activity"/>
    <property type="evidence" value="ECO:0007669"/>
    <property type="project" value="TreeGrafter"/>
</dbReference>
<dbReference type="PANTHER" id="PTHR21262">
    <property type="entry name" value="GUANOSINE-3',5'-BIS DIPHOSPHATE 3'-PYROPHOSPHOHYDROLASE"/>
    <property type="match status" value="1"/>
</dbReference>
<organism evidence="10 11">
    <name type="scientific">Marinobacterium mangrovicola</name>
    <dbReference type="NCBI Taxonomy" id="1476959"/>
    <lineage>
        <taxon>Bacteria</taxon>
        <taxon>Pseudomonadati</taxon>
        <taxon>Pseudomonadota</taxon>
        <taxon>Gammaproteobacteria</taxon>
        <taxon>Oceanospirillales</taxon>
        <taxon>Oceanospirillaceae</taxon>
        <taxon>Marinobacterium</taxon>
    </lineage>
</organism>
<dbReference type="GO" id="GO:0016301">
    <property type="term" value="F:kinase activity"/>
    <property type="evidence" value="ECO:0007669"/>
    <property type="project" value="UniProtKB-KW"/>
</dbReference>
<dbReference type="SUPFAM" id="SSF109604">
    <property type="entry name" value="HD-domain/PDEase-like"/>
    <property type="match status" value="1"/>
</dbReference>
<dbReference type="InterPro" id="IPR002912">
    <property type="entry name" value="ACT_dom"/>
</dbReference>
<dbReference type="InterPro" id="IPR045865">
    <property type="entry name" value="ACT-like_dom_sf"/>
</dbReference>
<dbReference type="InterPro" id="IPR033655">
    <property type="entry name" value="TGS_RelA/SpoT"/>
</dbReference>
<evidence type="ECO:0000259" key="8">
    <source>
        <dbReference type="PROSITE" id="PS51671"/>
    </source>
</evidence>
<dbReference type="CDD" id="cd04876">
    <property type="entry name" value="ACT_RelA-SpoT"/>
    <property type="match status" value="1"/>
</dbReference>
<dbReference type="FunFam" id="3.30.460.10:FF:000001">
    <property type="entry name" value="GTP pyrophosphokinase RelA"/>
    <property type="match status" value="1"/>
</dbReference>
<dbReference type="InterPro" id="IPR007685">
    <property type="entry name" value="RelA_SpoT"/>
</dbReference>
<dbReference type="GO" id="GO:0015969">
    <property type="term" value="P:guanosine tetraphosphate metabolic process"/>
    <property type="evidence" value="ECO:0007669"/>
    <property type="project" value="InterPro"/>
</dbReference>
<evidence type="ECO:0000256" key="1">
    <source>
        <dbReference type="ARBA" id="ARBA00019852"/>
    </source>
</evidence>
<protein>
    <recommendedName>
        <fullName evidence="1">GTP pyrophosphokinase</fullName>
    </recommendedName>
    <alternativeName>
        <fullName evidence="4">(p)ppGpp synthase</fullName>
    </alternativeName>
    <alternativeName>
        <fullName evidence="3">ATP:GTP 3'-pyrophosphotransferase</fullName>
    </alternativeName>
    <alternativeName>
        <fullName evidence="5">ppGpp synthase I</fullName>
    </alternativeName>
</protein>
<feature type="domain" description="TGS" evidence="9">
    <location>
        <begin position="417"/>
        <end position="478"/>
    </location>
</feature>
<dbReference type="FunFam" id="3.10.20.30:FF:000002">
    <property type="entry name" value="GTP pyrophosphokinase (RelA/SpoT)"/>
    <property type="match status" value="1"/>
</dbReference>
<dbReference type="NCBIfam" id="NF008124">
    <property type="entry name" value="PRK10872.1"/>
    <property type="match status" value="1"/>
</dbReference>
<comment type="function">
    <text evidence="6">In eubacteria ppGpp (guanosine 3'-diphosphate 5'-diphosphate) is a mediator of the stringent response that coordinates a variety of cellular activities in response to changes in nutritional abundance.</text>
</comment>
<dbReference type="GO" id="GO:0015949">
    <property type="term" value="P:nucleobase-containing small molecule interconversion"/>
    <property type="evidence" value="ECO:0007669"/>
    <property type="project" value="UniProtKB-ARBA"/>
</dbReference>
<dbReference type="Gene3D" id="3.30.70.260">
    <property type="match status" value="1"/>
</dbReference>
<dbReference type="SMART" id="SM00954">
    <property type="entry name" value="RelA_SpoT"/>
    <property type="match status" value="1"/>
</dbReference>
<dbReference type="Pfam" id="PF13291">
    <property type="entry name" value="ACT_4"/>
    <property type="match status" value="1"/>
</dbReference>
<evidence type="ECO:0000256" key="3">
    <source>
        <dbReference type="ARBA" id="ARBA00029754"/>
    </source>
</evidence>
<dbReference type="EMBL" id="SMFU01000013">
    <property type="protein sequence ID" value="TCK03151.1"/>
    <property type="molecule type" value="Genomic_DNA"/>
</dbReference>
<dbReference type="CDD" id="cd01668">
    <property type="entry name" value="TGS_RSH"/>
    <property type="match status" value="1"/>
</dbReference>
<dbReference type="Pfam" id="PF02824">
    <property type="entry name" value="TGS"/>
    <property type="match status" value="1"/>
</dbReference>
<keyword evidence="10" id="KW-0808">Transferase</keyword>
<dbReference type="Gene3D" id="3.10.20.30">
    <property type="match status" value="1"/>
</dbReference>
<dbReference type="InterPro" id="IPR043519">
    <property type="entry name" value="NT_sf"/>
</dbReference>
<gene>
    <name evidence="10" type="ORF">CLV83_4210</name>
</gene>
<proteinExistence type="inferred from homology"/>
<dbReference type="InterPro" id="IPR004811">
    <property type="entry name" value="RelA/Spo_fam"/>
</dbReference>
<dbReference type="GO" id="GO:0005886">
    <property type="term" value="C:plasma membrane"/>
    <property type="evidence" value="ECO:0007669"/>
    <property type="project" value="TreeGrafter"/>
</dbReference>
<dbReference type="Pfam" id="PF04607">
    <property type="entry name" value="RelA_SpoT"/>
    <property type="match status" value="1"/>
</dbReference>
<dbReference type="InterPro" id="IPR004095">
    <property type="entry name" value="TGS"/>
</dbReference>
<comment type="caution">
    <text evidence="10">The sequence shown here is derived from an EMBL/GenBank/DDBJ whole genome shotgun (WGS) entry which is preliminary data.</text>
</comment>
<comment type="similarity">
    <text evidence="6">Belongs to the relA/spoT family.</text>
</comment>
<dbReference type="Gene3D" id="1.10.3210.10">
    <property type="entry name" value="Hypothetical protein af1432"/>
    <property type="match status" value="1"/>
</dbReference>
<dbReference type="Pfam" id="PF13328">
    <property type="entry name" value="HD_4"/>
    <property type="match status" value="1"/>
</dbReference>
<feature type="domain" description="ACT" evidence="8">
    <location>
        <begin position="677"/>
        <end position="752"/>
    </location>
</feature>